<dbReference type="PROSITE" id="PS51257">
    <property type="entry name" value="PROKAR_LIPOPROTEIN"/>
    <property type="match status" value="1"/>
</dbReference>
<keyword evidence="2" id="KW-0732">Signal</keyword>
<reference evidence="3 4" key="1">
    <citation type="submission" date="2024-07" db="EMBL/GenBank/DDBJ databases">
        <title>Description of Labrys sedimenti sp. nov., isolated from a diclofenac-degrading enrichment culture.</title>
        <authorList>
            <person name="Tancsics A."/>
            <person name="Csepanyi A."/>
        </authorList>
    </citation>
    <scope>NUCLEOTIDE SEQUENCE [LARGE SCALE GENOMIC DNA]</scope>
    <source>
        <strain evidence="3 4">LMG 23578</strain>
    </source>
</reference>
<dbReference type="Proteomes" id="UP001555786">
    <property type="component" value="Unassembled WGS sequence"/>
</dbReference>
<gene>
    <name evidence="3" type="ORF">ABXS05_27330</name>
</gene>
<keyword evidence="4" id="KW-1185">Reference proteome</keyword>
<evidence type="ECO:0000313" key="4">
    <source>
        <dbReference type="Proteomes" id="UP001555786"/>
    </source>
</evidence>
<organism evidence="3 4">
    <name type="scientific">Labrys neptuniae</name>
    <dbReference type="NCBI Taxonomy" id="376174"/>
    <lineage>
        <taxon>Bacteria</taxon>
        <taxon>Pseudomonadati</taxon>
        <taxon>Pseudomonadota</taxon>
        <taxon>Alphaproteobacteria</taxon>
        <taxon>Hyphomicrobiales</taxon>
        <taxon>Xanthobacteraceae</taxon>
        <taxon>Labrys</taxon>
    </lineage>
</organism>
<comment type="caution">
    <text evidence="3">The sequence shown here is derived from an EMBL/GenBank/DDBJ whole genome shotgun (WGS) entry which is preliminary data.</text>
</comment>
<sequence length="157" mass="15758">MRANLLRAGLCRGVALLGVMGLAGCSAGPTADYSPGYSYVATNAGHGSAKGATGSVLVPDACLGPPADVQRPAWGTVEAAMPDLGAHLPPGCANAYNLQRMTERQRDLVEGRRMGPAAGVTTARAARKYLLGDKEGDASSSENLGGAGGGATQQSSD</sequence>
<evidence type="ECO:0000256" key="1">
    <source>
        <dbReference type="SAM" id="MobiDB-lite"/>
    </source>
</evidence>
<name>A0ABV3PUF0_9HYPH</name>
<proteinExistence type="predicted"/>
<accession>A0ABV3PUF0</accession>
<feature type="region of interest" description="Disordered" evidence="1">
    <location>
        <begin position="131"/>
        <end position="157"/>
    </location>
</feature>
<evidence type="ECO:0000313" key="3">
    <source>
        <dbReference type="EMBL" id="MEW9309292.1"/>
    </source>
</evidence>
<feature type="signal peptide" evidence="2">
    <location>
        <begin position="1"/>
        <end position="31"/>
    </location>
</feature>
<evidence type="ECO:0000256" key="2">
    <source>
        <dbReference type="SAM" id="SignalP"/>
    </source>
</evidence>
<dbReference type="EMBL" id="JBFNQD010000013">
    <property type="protein sequence ID" value="MEW9309292.1"/>
    <property type="molecule type" value="Genomic_DNA"/>
</dbReference>
<feature type="chain" id="PRO_5045768288" evidence="2">
    <location>
        <begin position="32"/>
        <end position="157"/>
    </location>
</feature>
<protein>
    <submittedName>
        <fullName evidence="3">Uncharacterized protein</fullName>
    </submittedName>
</protein>
<dbReference type="RefSeq" id="WP_367626040.1">
    <property type="nucleotide sequence ID" value="NZ_JBFNQD010000013.1"/>
</dbReference>